<keyword evidence="9" id="KW-0694">RNA-binding</keyword>
<evidence type="ECO:0000256" key="4">
    <source>
        <dbReference type="ARBA" id="ARBA00022490"/>
    </source>
</evidence>
<accession>A0A096NPC0</accession>
<dbReference type="HOGENOM" id="CLU_003041_1_0_1"/>
<evidence type="ECO:0000256" key="13">
    <source>
        <dbReference type="SAM" id="MobiDB-lite"/>
    </source>
</evidence>
<keyword evidence="8" id="KW-0067">ATP-binding</keyword>
<reference evidence="17 18" key="1">
    <citation type="submission" date="2012-03" db="EMBL/GenBank/DDBJ databases">
        <title>Whole Genome Assembly of Papio anubis.</title>
        <authorList>
            <person name="Liu Y.L."/>
            <person name="Abraham K.A."/>
            <person name="Akbar H.A."/>
            <person name="Ali S.A."/>
            <person name="Anosike U.A."/>
            <person name="Aqrawi P.A."/>
            <person name="Arias F.A."/>
            <person name="Attaway T.A."/>
            <person name="Awwad R.A."/>
            <person name="Babu C.B."/>
            <person name="Bandaranaike D.B."/>
            <person name="Battles P.B."/>
            <person name="Bell A.B."/>
            <person name="Beltran B.B."/>
            <person name="Berhane-Mersha D.B."/>
            <person name="Bess C.B."/>
            <person name="Bickham C.B."/>
            <person name="Bolden T.B."/>
            <person name="Carter K.C."/>
            <person name="Chau D.C."/>
            <person name="Chavez A.C."/>
            <person name="Clerc-Blankenburg K.C."/>
            <person name="Coyle M.C."/>
            <person name="Dao M.D."/>
            <person name="Davila M.L.D."/>
            <person name="Davy-Carroll L.D."/>
            <person name="Denson S.D."/>
            <person name="Dinh H.D."/>
            <person name="Fernandez S.F."/>
            <person name="Fernando P.F."/>
            <person name="Forbes L.F."/>
            <person name="Francis C.F."/>
            <person name="Francisco L.F."/>
            <person name="Fu Q.F."/>
            <person name="Garcia-Iii R.G."/>
            <person name="Garrett T.G."/>
            <person name="Gross S.G."/>
            <person name="Gubbala S.G."/>
            <person name="Hirani K.H."/>
            <person name="Hogues M.H."/>
            <person name="Hollins B.H."/>
            <person name="Jackson L.J."/>
            <person name="Javaid M.J."/>
            <person name="Jhangiani S.J."/>
            <person name="Johnson A.J."/>
            <person name="Johnson B.J."/>
            <person name="Jones J.J."/>
            <person name="Joshi V.J."/>
            <person name="Kalu J.K."/>
            <person name="Khan N.K."/>
            <person name="Korchina V.K."/>
            <person name="Kovar C.K."/>
            <person name="Lago L.L."/>
            <person name="Lara F.L."/>
            <person name="Le T.-K.L."/>
            <person name="Lee S.L."/>
            <person name="Legall-Iii F.L."/>
            <person name="Lemon S.L."/>
            <person name="Liu J.L."/>
            <person name="Liu Y.-S.L."/>
            <person name="Liyanage D.L."/>
            <person name="Lopez J.L."/>
            <person name="Lorensuhewa L.L."/>
            <person name="Mata R.M."/>
            <person name="Mathew T.M."/>
            <person name="Mercado C.M."/>
            <person name="Mercado I.M."/>
            <person name="Morales K.M."/>
            <person name="Morgan M.M."/>
            <person name="Munidasa M.M."/>
            <person name="Ngo D.N."/>
            <person name="Nguyen L.N."/>
            <person name="Nguyen T.N."/>
            <person name="Nguyen N.N."/>
            <person name="Obregon M.O."/>
            <person name="Okwuonu G.O."/>
            <person name="Ongeri F.O."/>
            <person name="Onwere C.O."/>
            <person name="Osifeso I.O."/>
            <person name="Parra A.P."/>
            <person name="Patil S.P."/>
            <person name="Perez A.P."/>
            <person name="Perez Y.P."/>
            <person name="Pham C.P."/>
            <person name="Pu L.-L.P."/>
            <person name="Puazo M.P."/>
            <person name="Quiroz J.Q."/>
            <person name="Rouhana J.R."/>
            <person name="Ruiz M.R."/>
            <person name="Ruiz S.-J.R."/>
            <person name="Saada N.S."/>
            <person name="Santibanez J.S."/>
            <person name="Scheel M.S."/>
            <person name="Schneider B.S."/>
            <person name="Simmons D.S."/>
            <person name="Sisson I.S."/>
            <person name="Tang L.-Y.T."/>
            <person name="Thornton R.T."/>
            <person name="Tisius J.T."/>
            <person name="Toledanes G.T."/>
            <person name="Trejos Z.T."/>
            <person name="Usmani K.U."/>
            <person name="Varghese R.V."/>
            <person name="Vattathil S.V."/>
            <person name="Vee V.V."/>
            <person name="Walker D.W."/>
            <person name="Weissenberger G.W."/>
            <person name="White C.W."/>
            <person name="Williams A.W."/>
            <person name="Woodworth J.W."/>
            <person name="Wright R.W."/>
            <person name="Zhu Y.Z."/>
            <person name="Han Y.H."/>
            <person name="Newsham I.N."/>
            <person name="Nazareth L.N."/>
            <person name="Worley K.W."/>
            <person name="Muzny D.M."/>
            <person name="Rogers J.R."/>
            <person name="Gibbs R.G."/>
        </authorList>
    </citation>
    <scope>NUCLEOTIDE SEQUENCE [LARGE SCALE GENOMIC DNA]</scope>
</reference>
<evidence type="ECO:0000256" key="11">
    <source>
        <dbReference type="ARBA" id="ARBA00047984"/>
    </source>
</evidence>
<dbReference type="GO" id="GO:0006417">
    <property type="term" value="P:regulation of translation"/>
    <property type="evidence" value="ECO:0007669"/>
    <property type="project" value="Ensembl"/>
</dbReference>
<proteinExistence type="predicted"/>
<dbReference type="GO" id="GO:0005524">
    <property type="term" value="F:ATP binding"/>
    <property type="evidence" value="ECO:0007669"/>
    <property type="project" value="UniProtKB-KW"/>
</dbReference>
<keyword evidence="6" id="KW-0378">Hydrolase</keyword>
<dbReference type="InterPro" id="IPR014014">
    <property type="entry name" value="RNA_helicase_DEAD_Q_motif"/>
</dbReference>
<organism evidence="17 18">
    <name type="scientific">Papio anubis</name>
    <name type="common">Olive baboon</name>
    <dbReference type="NCBI Taxonomy" id="9555"/>
    <lineage>
        <taxon>Eukaryota</taxon>
        <taxon>Metazoa</taxon>
        <taxon>Chordata</taxon>
        <taxon>Craniata</taxon>
        <taxon>Vertebrata</taxon>
        <taxon>Euteleostomi</taxon>
        <taxon>Mammalia</taxon>
        <taxon>Eutheria</taxon>
        <taxon>Euarchontoglires</taxon>
        <taxon>Primates</taxon>
        <taxon>Haplorrhini</taxon>
        <taxon>Catarrhini</taxon>
        <taxon>Cercopithecidae</taxon>
        <taxon>Cercopithecinae</taxon>
        <taxon>Papio</taxon>
    </lineage>
</organism>
<dbReference type="ExpressionAtlas" id="A0A096NPC0">
    <property type="expression patterns" value="baseline"/>
</dbReference>
<evidence type="ECO:0000256" key="10">
    <source>
        <dbReference type="ARBA" id="ARBA00023242"/>
    </source>
</evidence>
<dbReference type="STRING" id="9555.ENSPANP00000014849"/>
<dbReference type="Gene3D" id="6.10.250.2170">
    <property type="match status" value="1"/>
</dbReference>
<dbReference type="InterPro" id="IPR001650">
    <property type="entry name" value="Helicase_C-like"/>
</dbReference>
<dbReference type="PANTHER" id="PTHR47958">
    <property type="entry name" value="ATP-DEPENDENT RNA HELICASE DBP3"/>
    <property type="match status" value="1"/>
</dbReference>
<dbReference type="eggNOG" id="KOG0332">
    <property type="taxonomic scope" value="Eukaryota"/>
</dbReference>
<evidence type="ECO:0000259" key="14">
    <source>
        <dbReference type="PROSITE" id="PS51192"/>
    </source>
</evidence>
<dbReference type="CDD" id="cd18787">
    <property type="entry name" value="SF2_C_DEAD"/>
    <property type="match status" value="1"/>
</dbReference>
<dbReference type="PROSITE" id="PS51192">
    <property type="entry name" value="HELICASE_ATP_BIND_1"/>
    <property type="match status" value="1"/>
</dbReference>
<dbReference type="SMART" id="SM00487">
    <property type="entry name" value="DEXDc"/>
    <property type="match status" value="1"/>
</dbReference>
<dbReference type="InterPro" id="IPR027417">
    <property type="entry name" value="P-loop_NTPase"/>
</dbReference>
<keyword evidence="5" id="KW-0547">Nucleotide-binding</keyword>
<dbReference type="FunFam" id="3.40.50.300:FF:000357">
    <property type="entry name" value="ATP-dependent RNA helicase DDX19B"/>
    <property type="match status" value="1"/>
</dbReference>
<evidence type="ECO:0000256" key="9">
    <source>
        <dbReference type="ARBA" id="ARBA00022884"/>
    </source>
</evidence>
<name>A0A096NPC0_PAPAN</name>
<evidence type="ECO:0000259" key="15">
    <source>
        <dbReference type="PROSITE" id="PS51194"/>
    </source>
</evidence>
<dbReference type="Pfam" id="PF00270">
    <property type="entry name" value="DEAD"/>
    <property type="match status" value="1"/>
</dbReference>
<dbReference type="EC" id="3.6.4.13" evidence="3"/>
<dbReference type="Ensembl" id="ENSPANT00000027876.3">
    <property type="protein sequence ID" value="ENSPANP00000014849.2"/>
    <property type="gene ID" value="ENSPANG00000005372.3"/>
</dbReference>
<dbReference type="Bgee" id="ENSPANG00000005372">
    <property type="expression patterns" value="Expressed in mammillary body and 39 other cell types or tissues"/>
</dbReference>
<keyword evidence="4" id="KW-0963">Cytoplasm</keyword>
<dbReference type="GO" id="GO:0007286">
    <property type="term" value="P:spermatid development"/>
    <property type="evidence" value="ECO:0007669"/>
    <property type="project" value="Ensembl"/>
</dbReference>
<dbReference type="InterPro" id="IPR011545">
    <property type="entry name" value="DEAD/DEAH_box_helicase_dom"/>
</dbReference>
<dbReference type="GO" id="GO:0005634">
    <property type="term" value="C:nucleus"/>
    <property type="evidence" value="ECO:0007669"/>
    <property type="project" value="UniProtKB-SubCell"/>
</dbReference>
<dbReference type="FunFam" id="3.40.50.300:FF:000318">
    <property type="entry name" value="ATP-dependent RNA helicase DDX19B"/>
    <property type="match status" value="1"/>
</dbReference>
<evidence type="ECO:0000259" key="16">
    <source>
        <dbReference type="PROSITE" id="PS51195"/>
    </source>
</evidence>
<dbReference type="GO" id="GO:0033391">
    <property type="term" value="C:chromatoid body"/>
    <property type="evidence" value="ECO:0007669"/>
    <property type="project" value="Ensembl"/>
</dbReference>
<dbReference type="PROSITE" id="PS51194">
    <property type="entry name" value="HELICASE_CTER"/>
    <property type="match status" value="1"/>
</dbReference>
<dbReference type="GeneTree" id="ENSGT00940000159712"/>
<evidence type="ECO:0000256" key="8">
    <source>
        <dbReference type="ARBA" id="ARBA00022840"/>
    </source>
</evidence>
<evidence type="ECO:0000256" key="2">
    <source>
        <dbReference type="ARBA" id="ARBA00004496"/>
    </source>
</evidence>
<evidence type="ECO:0000256" key="1">
    <source>
        <dbReference type="ARBA" id="ARBA00004123"/>
    </source>
</evidence>
<comment type="catalytic activity">
    <reaction evidence="11">
        <text>ATP + H2O = ADP + phosphate + H(+)</text>
        <dbReference type="Rhea" id="RHEA:13065"/>
        <dbReference type="ChEBI" id="CHEBI:15377"/>
        <dbReference type="ChEBI" id="CHEBI:15378"/>
        <dbReference type="ChEBI" id="CHEBI:30616"/>
        <dbReference type="ChEBI" id="CHEBI:43474"/>
        <dbReference type="ChEBI" id="CHEBI:456216"/>
        <dbReference type="EC" id="3.6.4.13"/>
    </reaction>
</comment>
<evidence type="ECO:0000313" key="18">
    <source>
        <dbReference type="Proteomes" id="UP000028761"/>
    </source>
</evidence>
<keyword evidence="18" id="KW-1185">Reference proteome</keyword>
<feature type="domain" description="Helicase C-terminal" evidence="15">
    <location>
        <begin position="437"/>
        <end position="604"/>
    </location>
</feature>
<dbReference type="InterPro" id="IPR014001">
    <property type="entry name" value="Helicase_ATP-bd"/>
</dbReference>
<evidence type="ECO:0000256" key="7">
    <source>
        <dbReference type="ARBA" id="ARBA00022806"/>
    </source>
</evidence>
<evidence type="ECO:0000256" key="5">
    <source>
        <dbReference type="ARBA" id="ARBA00022741"/>
    </source>
</evidence>
<reference evidence="17" key="3">
    <citation type="submission" date="2025-09" db="UniProtKB">
        <authorList>
            <consortium name="Ensembl"/>
        </authorList>
    </citation>
    <scope>IDENTIFICATION</scope>
</reference>
<dbReference type="GO" id="GO:0006406">
    <property type="term" value="P:mRNA export from nucleus"/>
    <property type="evidence" value="ECO:0007669"/>
    <property type="project" value="Ensembl"/>
</dbReference>
<dbReference type="SMART" id="SM00490">
    <property type="entry name" value="HELICc"/>
    <property type="match status" value="1"/>
</dbReference>
<reference evidence="17" key="2">
    <citation type="submission" date="2025-08" db="UniProtKB">
        <authorList>
            <consortium name="Ensembl"/>
        </authorList>
    </citation>
    <scope>IDENTIFICATION</scope>
</reference>
<dbReference type="GO" id="GO:0016787">
    <property type="term" value="F:hydrolase activity"/>
    <property type="evidence" value="ECO:0007669"/>
    <property type="project" value="UniProtKB-KW"/>
</dbReference>
<evidence type="ECO:0000256" key="12">
    <source>
        <dbReference type="PROSITE-ProRule" id="PRU00552"/>
    </source>
</evidence>
<dbReference type="Gene3D" id="3.40.50.300">
    <property type="entry name" value="P-loop containing nucleotide triphosphate hydrolases"/>
    <property type="match status" value="2"/>
</dbReference>
<dbReference type="CDD" id="cd18048">
    <property type="entry name" value="DEADc_DDX25"/>
    <property type="match status" value="1"/>
</dbReference>
<feature type="short sequence motif" description="Q motif" evidence="12">
    <location>
        <begin position="223"/>
        <end position="251"/>
    </location>
</feature>
<dbReference type="OMA" id="IPSDNMN"/>
<feature type="domain" description="DEAD-box RNA helicase Q" evidence="16">
    <location>
        <begin position="223"/>
        <end position="251"/>
    </location>
</feature>
<evidence type="ECO:0000256" key="6">
    <source>
        <dbReference type="ARBA" id="ARBA00022801"/>
    </source>
</evidence>
<dbReference type="GO" id="GO:0003723">
    <property type="term" value="F:RNA binding"/>
    <property type="evidence" value="ECO:0007669"/>
    <property type="project" value="UniProtKB-KW"/>
</dbReference>
<dbReference type="Proteomes" id="UP000028761">
    <property type="component" value="Chromosome 12"/>
</dbReference>
<sequence length="609" mass="67883">MRRRKFPGKWAPGVKRGGGCGELLPGGLCARLAAGRKREWRLPPPPPGPCPLPRSLPSAALSALRPALCPPPRVPPRPPAPARHTAVVAGADACPPEQAHWPADRASTASRLWWKHVLGAGAAIAAMASLLWGGDAGAAESERLNSHFSNLSHPRKNLRGVKSTTVRNIDGSINNIKEDDEDDVVDLAANSLLNKLIRQSLVESSHRVEVLQKDPSSPLYSVKTFEELRLKEELLKGIYAMGFNRPSKIQEMALPMMLAHPPQNLIAQSQSGTGKTAAFVLAMLSRVNALELFPQCLCLAPTYELALQTGRVVEQMGKFCVDVQVMYAIRGNRIPRGTDITKQIIIGTPGTVLDWCFKLKLIDLTKIRVFVLDEADVMIDTQGFSDHSIRIQRALPSECQMLLFSATFEDSVWHFAERIIPDPNVIKLRKEELTLNNIRQYYVLCEHRKDKYQALCNIYGSITIGQAIIFCQTRRNAKWLTVEMIQDGHQVSLLSGELTVEQRASIIQRFRDGKEKVLITTNVCARGIDVKQVTIVVNFDLPVKQGEEPDYETYLHRIGRTGRFGKKGLAFNMIEVDKLPSLMKIQDHFNSSIKQLNAEDMDEIEKIDY</sequence>
<dbReference type="PROSITE" id="PS51195">
    <property type="entry name" value="Q_MOTIF"/>
    <property type="match status" value="1"/>
</dbReference>
<evidence type="ECO:0000313" key="17">
    <source>
        <dbReference type="Ensembl" id="ENSPANP00000014849.2"/>
    </source>
</evidence>
<dbReference type="GO" id="GO:0003724">
    <property type="term" value="F:RNA helicase activity"/>
    <property type="evidence" value="ECO:0007669"/>
    <property type="project" value="UniProtKB-EC"/>
</dbReference>
<feature type="domain" description="Helicase ATP-binding" evidence="14">
    <location>
        <begin position="256"/>
        <end position="426"/>
    </location>
</feature>
<dbReference type="AlphaFoldDB" id="A0A096NPC0"/>
<dbReference type="SUPFAM" id="SSF52540">
    <property type="entry name" value="P-loop containing nucleoside triphosphate hydrolases"/>
    <property type="match status" value="1"/>
</dbReference>
<dbReference type="Pfam" id="PF00271">
    <property type="entry name" value="Helicase_C"/>
    <property type="match status" value="1"/>
</dbReference>
<keyword evidence="7" id="KW-0347">Helicase</keyword>
<comment type="subcellular location">
    <subcellularLocation>
        <location evidence="2">Cytoplasm</location>
    </subcellularLocation>
    <subcellularLocation>
        <location evidence="1">Nucleus</location>
    </subcellularLocation>
</comment>
<feature type="region of interest" description="Disordered" evidence="13">
    <location>
        <begin position="1"/>
        <end position="22"/>
    </location>
</feature>
<protein>
    <recommendedName>
        <fullName evidence="3">RNA helicase</fullName>
        <ecNumber evidence="3">3.6.4.13</ecNumber>
    </recommendedName>
</protein>
<gene>
    <name evidence="17" type="primary">DDX25</name>
</gene>
<evidence type="ECO:0000256" key="3">
    <source>
        <dbReference type="ARBA" id="ARBA00012552"/>
    </source>
</evidence>
<keyword evidence="10" id="KW-0539">Nucleus</keyword>